<dbReference type="Proteomes" id="UP001305647">
    <property type="component" value="Unassembled WGS sequence"/>
</dbReference>
<reference evidence="1" key="1">
    <citation type="journal article" date="2023" name="Mol. Phylogenet. Evol.">
        <title>Genome-scale phylogeny and comparative genomics of the fungal order Sordariales.</title>
        <authorList>
            <person name="Hensen N."/>
            <person name="Bonometti L."/>
            <person name="Westerberg I."/>
            <person name="Brannstrom I.O."/>
            <person name="Guillou S."/>
            <person name="Cros-Aarteil S."/>
            <person name="Calhoun S."/>
            <person name="Haridas S."/>
            <person name="Kuo A."/>
            <person name="Mondo S."/>
            <person name="Pangilinan J."/>
            <person name="Riley R."/>
            <person name="LaButti K."/>
            <person name="Andreopoulos B."/>
            <person name="Lipzen A."/>
            <person name="Chen C."/>
            <person name="Yan M."/>
            <person name="Daum C."/>
            <person name="Ng V."/>
            <person name="Clum A."/>
            <person name="Steindorff A."/>
            <person name="Ohm R.A."/>
            <person name="Martin F."/>
            <person name="Silar P."/>
            <person name="Natvig D.O."/>
            <person name="Lalanne C."/>
            <person name="Gautier V."/>
            <person name="Ament-Velasquez S.L."/>
            <person name="Kruys A."/>
            <person name="Hutchinson M.I."/>
            <person name="Powell A.J."/>
            <person name="Barry K."/>
            <person name="Miller A.N."/>
            <person name="Grigoriev I.V."/>
            <person name="Debuchy R."/>
            <person name="Gladieux P."/>
            <person name="Hiltunen Thoren M."/>
            <person name="Johannesson H."/>
        </authorList>
    </citation>
    <scope>NUCLEOTIDE SEQUENCE</scope>
    <source>
        <strain evidence="1">CBS 757.83</strain>
    </source>
</reference>
<accession>A0AAN6PW54</accession>
<keyword evidence="2" id="KW-1185">Reference proteome</keyword>
<name>A0AAN6PW54_9PEZI</name>
<proteinExistence type="predicted"/>
<dbReference type="AlphaFoldDB" id="A0AAN6PW54"/>
<organism evidence="1 2">
    <name type="scientific">Parathielavia hyrcaniae</name>
    <dbReference type="NCBI Taxonomy" id="113614"/>
    <lineage>
        <taxon>Eukaryota</taxon>
        <taxon>Fungi</taxon>
        <taxon>Dikarya</taxon>
        <taxon>Ascomycota</taxon>
        <taxon>Pezizomycotina</taxon>
        <taxon>Sordariomycetes</taxon>
        <taxon>Sordariomycetidae</taxon>
        <taxon>Sordariales</taxon>
        <taxon>Chaetomiaceae</taxon>
        <taxon>Parathielavia</taxon>
    </lineage>
</organism>
<reference evidence="1" key="2">
    <citation type="submission" date="2023-05" db="EMBL/GenBank/DDBJ databases">
        <authorList>
            <consortium name="Lawrence Berkeley National Laboratory"/>
            <person name="Steindorff A."/>
            <person name="Hensen N."/>
            <person name="Bonometti L."/>
            <person name="Westerberg I."/>
            <person name="Brannstrom I.O."/>
            <person name="Guillou S."/>
            <person name="Cros-Aarteil S."/>
            <person name="Calhoun S."/>
            <person name="Haridas S."/>
            <person name="Kuo A."/>
            <person name="Mondo S."/>
            <person name="Pangilinan J."/>
            <person name="Riley R."/>
            <person name="Labutti K."/>
            <person name="Andreopoulos B."/>
            <person name="Lipzen A."/>
            <person name="Chen C."/>
            <person name="Yanf M."/>
            <person name="Daum C."/>
            <person name="Ng V."/>
            <person name="Clum A."/>
            <person name="Ohm R."/>
            <person name="Martin F."/>
            <person name="Silar P."/>
            <person name="Natvig D."/>
            <person name="Lalanne C."/>
            <person name="Gautier V."/>
            <person name="Ament-Velasquez S.L."/>
            <person name="Kruys A."/>
            <person name="Hutchinson M.I."/>
            <person name="Powell A.J."/>
            <person name="Barry K."/>
            <person name="Miller A.N."/>
            <person name="Grigoriev I.V."/>
            <person name="Debuchy R."/>
            <person name="Gladieux P."/>
            <person name="Thoren M.H."/>
            <person name="Johannesson H."/>
        </authorList>
    </citation>
    <scope>NUCLEOTIDE SEQUENCE</scope>
    <source>
        <strain evidence="1">CBS 757.83</strain>
    </source>
</reference>
<dbReference type="EMBL" id="MU863652">
    <property type="protein sequence ID" value="KAK4099077.1"/>
    <property type="molecule type" value="Genomic_DNA"/>
</dbReference>
<evidence type="ECO:0000313" key="2">
    <source>
        <dbReference type="Proteomes" id="UP001305647"/>
    </source>
</evidence>
<evidence type="ECO:0000313" key="1">
    <source>
        <dbReference type="EMBL" id="KAK4099077.1"/>
    </source>
</evidence>
<sequence length="290" mass="32494">MESQAEMLEMVSQLCLKHAEISEDMNALKYGRDNLDRRFECNLSALNQAISELPPVITILLLEKPPTAKRTLGGALRLLSAMRLVKSGGEWQSSTPLNTVQAAMSDISRVESNMRTSQEEAGAKKLETANLASKAARHIEQCTSVHSQVSNAQTKTQTSLDATKRDIDMAQQQIAENLSLILEVKHQNRAAKYRKRASCVDTGMQERSAEKLKKETALRGLDEVLTKLKVLGAEVEETARKAVHLRDEARVLTDRYCMITTSIRDVLRALLPLHHLHHDIWQRKYQSCPG</sequence>
<comment type="caution">
    <text evidence="1">The sequence shown here is derived from an EMBL/GenBank/DDBJ whole genome shotgun (WGS) entry which is preliminary data.</text>
</comment>
<protein>
    <submittedName>
        <fullName evidence="1">Uncharacterized protein</fullName>
    </submittedName>
</protein>
<gene>
    <name evidence="1" type="ORF">N658DRAFT_540803</name>
</gene>